<proteinExistence type="predicted"/>
<dbReference type="InterPro" id="IPR002645">
    <property type="entry name" value="STAS_dom"/>
</dbReference>
<dbReference type="RefSeq" id="WP_084576274.1">
    <property type="nucleotide sequence ID" value="NZ_CP155572.1"/>
</dbReference>
<evidence type="ECO:0000313" key="2">
    <source>
        <dbReference type="EMBL" id="SMC86555.1"/>
    </source>
</evidence>
<dbReference type="AlphaFoldDB" id="A0A1W2CMU2"/>
<name>A0A1W2CMU2_9FIRM</name>
<dbReference type="PROSITE" id="PS50801">
    <property type="entry name" value="STAS"/>
    <property type="match status" value="1"/>
</dbReference>
<dbReference type="OrthoDB" id="1683819at2"/>
<organism evidence="2 3">
    <name type="scientific">Sporomusa malonica</name>
    <dbReference type="NCBI Taxonomy" id="112901"/>
    <lineage>
        <taxon>Bacteria</taxon>
        <taxon>Bacillati</taxon>
        <taxon>Bacillota</taxon>
        <taxon>Negativicutes</taxon>
        <taxon>Selenomonadales</taxon>
        <taxon>Sporomusaceae</taxon>
        <taxon>Sporomusa</taxon>
    </lineage>
</organism>
<protein>
    <submittedName>
        <fullName evidence="2">Anti-anti-sigma factor</fullName>
    </submittedName>
</protein>
<keyword evidence="3" id="KW-1185">Reference proteome</keyword>
<accession>A0A1W2CMU2</accession>
<dbReference type="EMBL" id="FWXI01000011">
    <property type="protein sequence ID" value="SMC86555.1"/>
    <property type="molecule type" value="Genomic_DNA"/>
</dbReference>
<dbReference type="SUPFAM" id="SSF52091">
    <property type="entry name" value="SpoIIaa-like"/>
    <property type="match status" value="1"/>
</dbReference>
<dbReference type="Proteomes" id="UP000192738">
    <property type="component" value="Unassembled WGS sequence"/>
</dbReference>
<evidence type="ECO:0000313" key="3">
    <source>
        <dbReference type="Proteomes" id="UP000192738"/>
    </source>
</evidence>
<gene>
    <name evidence="2" type="ORF">SAMN04488500_11120</name>
</gene>
<sequence>MGIQMTIDSQQIRLCIEGDIYREHAEVLQAIIGDRVRDGSRLIYLNMVGVYYIDCKGLQTLANLRTQLLNKGVSLVFEHARDWRERLKKCSSCTKKLS</sequence>
<evidence type="ECO:0000259" key="1">
    <source>
        <dbReference type="PROSITE" id="PS50801"/>
    </source>
</evidence>
<reference evidence="2 3" key="1">
    <citation type="submission" date="2017-04" db="EMBL/GenBank/DDBJ databases">
        <authorList>
            <person name="Afonso C.L."/>
            <person name="Miller P.J."/>
            <person name="Scott M.A."/>
            <person name="Spackman E."/>
            <person name="Goraichik I."/>
            <person name="Dimitrov K.M."/>
            <person name="Suarez D.L."/>
            <person name="Swayne D.E."/>
        </authorList>
    </citation>
    <scope>NUCLEOTIDE SEQUENCE [LARGE SCALE GENOMIC DNA]</scope>
    <source>
        <strain evidence="2 3">DSM 5090</strain>
    </source>
</reference>
<dbReference type="Gene3D" id="3.30.750.24">
    <property type="entry name" value="STAS domain"/>
    <property type="match status" value="1"/>
</dbReference>
<feature type="domain" description="STAS" evidence="1">
    <location>
        <begin position="16"/>
        <end position="98"/>
    </location>
</feature>
<dbReference type="InterPro" id="IPR036513">
    <property type="entry name" value="STAS_dom_sf"/>
</dbReference>
<dbReference type="Pfam" id="PF01740">
    <property type="entry name" value="STAS"/>
    <property type="match status" value="1"/>
</dbReference>